<dbReference type="PROSITE" id="PS00665">
    <property type="entry name" value="DHDPS_1"/>
    <property type="match status" value="1"/>
</dbReference>
<keyword evidence="7 12" id="KW-0220">Diaminopimelate biosynthesis</keyword>
<dbReference type="InterPro" id="IPR002220">
    <property type="entry name" value="DapA-like"/>
</dbReference>
<dbReference type="PIRSF" id="PIRSF001365">
    <property type="entry name" value="DHDPS"/>
    <property type="match status" value="1"/>
</dbReference>
<evidence type="ECO:0000256" key="6">
    <source>
        <dbReference type="ARBA" id="ARBA00022605"/>
    </source>
</evidence>
<keyword evidence="17" id="KW-1185">Reference proteome</keyword>
<feature type="binding site" evidence="12 15">
    <location>
        <position position="204"/>
    </location>
    <ligand>
        <name>pyruvate</name>
        <dbReference type="ChEBI" id="CHEBI:15361"/>
    </ligand>
</feature>
<comment type="caution">
    <text evidence="12">Was originally thought to be a dihydrodipicolinate synthase (DHDPS), catalyzing the condensation of (S)-aspartate-beta-semialdehyde [(S)-ASA] and pyruvate to dihydrodipicolinate (DHDP). However, it was shown in E.coli that the product of the enzymatic reaction is not dihydrodipicolinate but in fact (4S)-4-hydroxy-2,3,4,5-tetrahydro-(2S)-dipicolinic acid (HTPA), and that the consecutive dehydration reaction leading to DHDP is not spontaneous but catalyzed by DapB.</text>
</comment>
<dbReference type="Pfam" id="PF00701">
    <property type="entry name" value="DHDPS"/>
    <property type="match status" value="1"/>
</dbReference>
<evidence type="ECO:0000256" key="15">
    <source>
        <dbReference type="PIRSR" id="PIRSR001365-2"/>
    </source>
</evidence>
<dbReference type="SMART" id="SM01130">
    <property type="entry name" value="DHDPS"/>
    <property type="match status" value="1"/>
</dbReference>
<dbReference type="PANTHER" id="PTHR12128:SF66">
    <property type="entry name" value="4-HYDROXY-2-OXOGLUTARATE ALDOLASE, MITOCHONDRIAL"/>
    <property type="match status" value="1"/>
</dbReference>
<comment type="similarity">
    <text evidence="3 12 13">Belongs to the DapA family.</text>
</comment>
<dbReference type="UniPathway" id="UPA00034">
    <property type="reaction ID" value="UER00017"/>
</dbReference>
<evidence type="ECO:0000256" key="1">
    <source>
        <dbReference type="ARBA" id="ARBA00003294"/>
    </source>
</evidence>
<comment type="subunit">
    <text evidence="12">Homotetramer; dimer of dimers.</text>
</comment>
<dbReference type="CDD" id="cd00950">
    <property type="entry name" value="DHDPS"/>
    <property type="match status" value="1"/>
</dbReference>
<dbReference type="PROSITE" id="PS00666">
    <property type="entry name" value="DHDPS_2"/>
    <property type="match status" value="1"/>
</dbReference>
<dbReference type="InterPro" id="IPR020625">
    <property type="entry name" value="Schiff_base-form_aldolases_AS"/>
</dbReference>
<dbReference type="InterPro" id="IPR005263">
    <property type="entry name" value="DapA"/>
</dbReference>
<evidence type="ECO:0000256" key="4">
    <source>
        <dbReference type="ARBA" id="ARBA00012086"/>
    </source>
</evidence>
<dbReference type="AlphaFoldDB" id="A0A348AFP2"/>
<dbReference type="EC" id="4.3.3.7" evidence="4 12"/>
<dbReference type="GO" id="GO:0005829">
    <property type="term" value="C:cytosol"/>
    <property type="evidence" value="ECO:0007669"/>
    <property type="project" value="TreeGrafter"/>
</dbReference>
<keyword evidence="9 12" id="KW-0456">Lyase</keyword>
<accession>A0A348AFP2</accession>
<dbReference type="PRINTS" id="PR00146">
    <property type="entry name" value="DHPICSNTHASE"/>
</dbReference>
<keyword evidence="8 12" id="KW-0457">Lysine biosynthesis</keyword>
<comment type="pathway">
    <text evidence="2 12">Amino-acid biosynthesis; L-lysine biosynthesis via DAP pathway; (S)-tetrahydrodipicolinate from L-aspartate: step 3/4.</text>
</comment>
<feature type="binding site" evidence="12 15">
    <location>
        <position position="48"/>
    </location>
    <ligand>
        <name>pyruvate</name>
        <dbReference type="ChEBI" id="CHEBI:15361"/>
    </ligand>
</feature>
<dbReference type="OrthoDB" id="9782828at2"/>
<evidence type="ECO:0000313" key="17">
    <source>
        <dbReference type="Proteomes" id="UP000276437"/>
    </source>
</evidence>
<evidence type="ECO:0000256" key="10">
    <source>
        <dbReference type="ARBA" id="ARBA00023270"/>
    </source>
</evidence>
<evidence type="ECO:0000256" key="7">
    <source>
        <dbReference type="ARBA" id="ARBA00022915"/>
    </source>
</evidence>
<feature type="site" description="Part of a proton relay during catalysis" evidence="12">
    <location>
        <position position="110"/>
    </location>
</feature>
<name>A0A348AFP2_9FIRM</name>
<dbReference type="HAMAP" id="MF_00418">
    <property type="entry name" value="DapA"/>
    <property type="match status" value="1"/>
</dbReference>
<dbReference type="InterPro" id="IPR020624">
    <property type="entry name" value="Schiff_base-form_aldolases_CS"/>
</dbReference>
<protein>
    <recommendedName>
        <fullName evidence="4 12">4-hydroxy-tetrahydrodipicolinate synthase</fullName>
        <shortName evidence="12">HTPA synthase</shortName>
        <ecNumber evidence="4 12">4.3.3.7</ecNumber>
    </recommendedName>
</protein>
<dbReference type="Gene3D" id="3.20.20.70">
    <property type="entry name" value="Aldolase class I"/>
    <property type="match status" value="1"/>
</dbReference>
<dbReference type="PANTHER" id="PTHR12128">
    <property type="entry name" value="DIHYDRODIPICOLINATE SYNTHASE"/>
    <property type="match status" value="1"/>
</dbReference>
<evidence type="ECO:0000256" key="14">
    <source>
        <dbReference type="PIRSR" id="PIRSR001365-1"/>
    </source>
</evidence>
<evidence type="ECO:0000256" key="9">
    <source>
        <dbReference type="ARBA" id="ARBA00023239"/>
    </source>
</evidence>
<dbReference type="GO" id="GO:0009089">
    <property type="term" value="P:lysine biosynthetic process via diaminopimelate"/>
    <property type="evidence" value="ECO:0007669"/>
    <property type="project" value="UniProtKB-UniRule"/>
</dbReference>
<dbReference type="RefSeq" id="WP_126306235.1">
    <property type="nucleotide sequence ID" value="NZ_AP018449.1"/>
</dbReference>
<dbReference type="InterPro" id="IPR013785">
    <property type="entry name" value="Aldolase_TIM"/>
</dbReference>
<gene>
    <name evidence="16" type="primary">dapA_1</name>
    <name evidence="12" type="synonym">dapA</name>
    <name evidence="16" type="ORF">MAMMFC1_00530</name>
</gene>
<dbReference type="SUPFAM" id="SSF51569">
    <property type="entry name" value="Aldolase"/>
    <property type="match status" value="1"/>
</dbReference>
<proteinExistence type="inferred from homology"/>
<dbReference type="GO" id="GO:0008840">
    <property type="term" value="F:4-hydroxy-tetrahydrodipicolinate synthase activity"/>
    <property type="evidence" value="ECO:0007669"/>
    <property type="project" value="UniProtKB-UniRule"/>
</dbReference>
<evidence type="ECO:0000256" key="3">
    <source>
        <dbReference type="ARBA" id="ARBA00007592"/>
    </source>
</evidence>
<sequence length="292" mass="31241">MKKPLFIGSAVAIVTPFTDNGVDYQTLTELIEFQIKGGSDAIVVCGTTGEASTMPDNEHIAVIKFAVETINKRIPVIAGAGSNDTRHAIELSKAAEAVGADGILSVTPYYNKATQKGLYEHFKLIANNVKIPIVLYNVPGRTNLNINSETIKALAAIDNIIAVKECNLGQVGDLVNLCGEDFAVYSGDDNTVLPVLSLGGKGVISTMANIIPQDTHNMVVKFFQGDINGAIKLQLQTLNLIKALFSEVNPIPVKAAVNLLGFKAGQCRMPLTELSDDNLELLRAEMKAYGLI</sequence>
<comment type="function">
    <text evidence="1 12">Catalyzes the condensation of (S)-aspartate-beta-semialdehyde [(S)-ASA] and pyruvate to 4-hydroxy-tetrahydrodipicolinate (HTPA).</text>
</comment>
<dbReference type="EMBL" id="AP018449">
    <property type="protein sequence ID" value="BBB89890.1"/>
    <property type="molecule type" value="Genomic_DNA"/>
</dbReference>
<keyword evidence="6 12" id="KW-0028">Amino-acid biosynthesis</keyword>
<keyword evidence="10 12" id="KW-0704">Schiff base</keyword>
<evidence type="ECO:0000256" key="13">
    <source>
        <dbReference type="PIRNR" id="PIRNR001365"/>
    </source>
</evidence>
<dbReference type="Proteomes" id="UP000276437">
    <property type="component" value="Chromosome"/>
</dbReference>
<keyword evidence="5 12" id="KW-0963">Cytoplasm</keyword>
<evidence type="ECO:0000256" key="2">
    <source>
        <dbReference type="ARBA" id="ARBA00005120"/>
    </source>
</evidence>
<comment type="subcellular location">
    <subcellularLocation>
        <location evidence="12">Cytoplasm</location>
    </subcellularLocation>
</comment>
<dbReference type="GO" id="GO:0019877">
    <property type="term" value="P:diaminopimelate biosynthetic process"/>
    <property type="evidence" value="ECO:0007669"/>
    <property type="project" value="UniProtKB-UniRule"/>
</dbReference>
<comment type="catalytic activity">
    <reaction evidence="11 12">
        <text>L-aspartate 4-semialdehyde + pyruvate = (2S,4S)-4-hydroxy-2,3,4,5-tetrahydrodipicolinate + H2O + H(+)</text>
        <dbReference type="Rhea" id="RHEA:34171"/>
        <dbReference type="ChEBI" id="CHEBI:15361"/>
        <dbReference type="ChEBI" id="CHEBI:15377"/>
        <dbReference type="ChEBI" id="CHEBI:15378"/>
        <dbReference type="ChEBI" id="CHEBI:67139"/>
        <dbReference type="ChEBI" id="CHEBI:537519"/>
        <dbReference type="EC" id="4.3.3.7"/>
    </reaction>
</comment>
<feature type="site" description="Part of a proton relay during catalysis" evidence="12">
    <location>
        <position position="47"/>
    </location>
</feature>
<feature type="active site" description="Proton donor/acceptor" evidence="12 14">
    <location>
        <position position="136"/>
    </location>
</feature>
<reference evidence="16 17" key="1">
    <citation type="journal article" date="2018" name="Int. J. Syst. Evol. Microbiol.">
        <title>Methylomusa anaerophila gen. nov., sp. nov., an anaerobic methanol-utilizing bacterium isolated from a microbial fuel cell.</title>
        <authorList>
            <person name="Amano N."/>
            <person name="Yamamuro A."/>
            <person name="Miyahara M."/>
            <person name="Kouzuma A."/>
            <person name="Abe T."/>
            <person name="Watanabe K."/>
        </authorList>
    </citation>
    <scope>NUCLEOTIDE SEQUENCE [LARGE SCALE GENOMIC DNA]</scope>
    <source>
        <strain evidence="16 17">MMFC1</strain>
    </source>
</reference>
<dbReference type="KEGG" id="mana:MAMMFC1_00530"/>
<dbReference type="NCBIfam" id="TIGR00674">
    <property type="entry name" value="dapA"/>
    <property type="match status" value="1"/>
</dbReference>
<feature type="active site" description="Schiff-base intermediate with substrate" evidence="12 14">
    <location>
        <position position="164"/>
    </location>
</feature>
<evidence type="ECO:0000256" key="5">
    <source>
        <dbReference type="ARBA" id="ARBA00022490"/>
    </source>
</evidence>
<evidence type="ECO:0000313" key="16">
    <source>
        <dbReference type="EMBL" id="BBB89890.1"/>
    </source>
</evidence>
<evidence type="ECO:0000256" key="11">
    <source>
        <dbReference type="ARBA" id="ARBA00047836"/>
    </source>
</evidence>
<evidence type="ECO:0000256" key="12">
    <source>
        <dbReference type="HAMAP-Rule" id="MF_00418"/>
    </source>
</evidence>
<organism evidence="16 17">
    <name type="scientific">Methylomusa anaerophila</name>
    <dbReference type="NCBI Taxonomy" id="1930071"/>
    <lineage>
        <taxon>Bacteria</taxon>
        <taxon>Bacillati</taxon>
        <taxon>Bacillota</taxon>
        <taxon>Negativicutes</taxon>
        <taxon>Selenomonadales</taxon>
        <taxon>Sporomusaceae</taxon>
        <taxon>Methylomusa</taxon>
    </lineage>
</organism>
<evidence type="ECO:0000256" key="8">
    <source>
        <dbReference type="ARBA" id="ARBA00023154"/>
    </source>
</evidence>